<name>A0A809SAJ7_9PROT</name>
<gene>
    <name evidence="2" type="ORF">SFSGTM_23700</name>
</gene>
<evidence type="ECO:0000313" key="2">
    <source>
        <dbReference type="EMBL" id="BBP01662.1"/>
    </source>
</evidence>
<dbReference type="Proteomes" id="UP000463939">
    <property type="component" value="Chromosome"/>
</dbReference>
<organism evidence="2 3">
    <name type="scientific">Sulfuriferula nivalis</name>
    <dbReference type="NCBI Taxonomy" id="2675298"/>
    <lineage>
        <taxon>Bacteria</taxon>
        <taxon>Pseudomonadati</taxon>
        <taxon>Pseudomonadota</taxon>
        <taxon>Betaproteobacteria</taxon>
        <taxon>Nitrosomonadales</taxon>
        <taxon>Sulfuricellaceae</taxon>
        <taxon>Sulfuriferula</taxon>
    </lineage>
</organism>
<evidence type="ECO:0000313" key="3">
    <source>
        <dbReference type="Proteomes" id="UP000463939"/>
    </source>
</evidence>
<feature type="region of interest" description="Disordered" evidence="1">
    <location>
        <begin position="103"/>
        <end position="161"/>
    </location>
</feature>
<evidence type="ECO:0008006" key="4">
    <source>
        <dbReference type="Google" id="ProtNLM"/>
    </source>
</evidence>
<dbReference type="SUPFAM" id="SSF53955">
    <property type="entry name" value="Lysozyme-like"/>
    <property type="match status" value="1"/>
</dbReference>
<evidence type="ECO:0000256" key="1">
    <source>
        <dbReference type="SAM" id="MobiDB-lite"/>
    </source>
</evidence>
<dbReference type="RefSeq" id="WP_162085404.1">
    <property type="nucleotide sequence ID" value="NZ_AP021881.1"/>
</dbReference>
<dbReference type="EMBL" id="AP021881">
    <property type="protein sequence ID" value="BBP01662.1"/>
    <property type="molecule type" value="Genomic_DNA"/>
</dbReference>
<dbReference type="InterPro" id="IPR023346">
    <property type="entry name" value="Lysozyme-like_dom_sf"/>
</dbReference>
<dbReference type="KEGG" id="sniv:SFSGTM_23700"/>
<reference evidence="3" key="1">
    <citation type="submission" date="2019-11" db="EMBL/GenBank/DDBJ databases">
        <title>Isolation and characterization of a novel species in the genus Sulfuriferula.</title>
        <authorList>
            <person name="Mochizuki J."/>
            <person name="Kojima H."/>
            <person name="Fukui M."/>
        </authorList>
    </citation>
    <scope>NUCLEOTIDE SEQUENCE [LARGE SCALE GENOMIC DNA]</scope>
    <source>
        <strain evidence="3">SGTM</strain>
    </source>
</reference>
<keyword evidence="3" id="KW-1185">Reference proteome</keyword>
<dbReference type="AlphaFoldDB" id="A0A809SAJ7"/>
<feature type="compositionally biased region" description="Pro residues" evidence="1">
    <location>
        <begin position="123"/>
        <end position="135"/>
    </location>
</feature>
<dbReference type="Gene3D" id="1.10.530.10">
    <property type="match status" value="1"/>
</dbReference>
<accession>A0A809SAJ7</accession>
<protein>
    <recommendedName>
        <fullName evidence="4">Glycoside hydrolase family 19 catalytic domain-containing protein</fullName>
    </recommendedName>
</protein>
<feature type="compositionally biased region" description="Polar residues" evidence="1">
    <location>
        <begin position="141"/>
        <end position="152"/>
    </location>
</feature>
<proteinExistence type="predicted"/>
<sequence>MSLWEDFLDDVFGDIKQPGTVMICFVNRYLEGMDDVKYKIKYDGHEKSGVTTAQNYCIELTPTSFKPIQIFVWSRKAKAYKKLDDVAAEPGRKKLVRKMMRTIKVPGKTDDLPDTQPNKRPNQPAPAPAPGPSPTDPQGITPDQTQNENDQPQAKPRRPVPGEITVAQLKKIFPAAKDDFLQGIADECNKDLVKYHLDTPLRRAHFFAQIKGETGAKMKPVNESWEYSPTFLKTFSYYKKHPDEATQDGYLLGTPPKINGRKNYIRHANQDAIGKKHFSKLNGNRADHPGDGLLFKGRGLIQITGYEKYAGFMGNYSKYFDGQAPDSINNPDVINQAPYAIRSAIWFWLWKKVYLQADQKNGFKDVEDVTYKINGGYNGITERQSAYKLAEAAFK</sequence>